<dbReference type="RefSeq" id="WP_212640319.1">
    <property type="nucleotide sequence ID" value="NZ_CP074132.1"/>
</dbReference>
<proteinExistence type="predicted"/>
<keyword evidence="3" id="KW-1185">Reference proteome</keyword>
<evidence type="ECO:0000313" key="2">
    <source>
        <dbReference type="EMBL" id="QUX27245.1"/>
    </source>
</evidence>
<protein>
    <submittedName>
        <fullName evidence="2">Uncharacterized protein</fullName>
    </submittedName>
</protein>
<evidence type="ECO:0000313" key="3">
    <source>
        <dbReference type="Proteomes" id="UP000678016"/>
    </source>
</evidence>
<name>A0ABX8BYI5_9ACTN</name>
<sequence>MDFSIMIMSDVISTTAWFDQLRKFQVGGADIPMTRVTPNLDPGPGADNHGGDRPRWR</sequence>
<dbReference type="Proteomes" id="UP000678016">
    <property type="component" value="Chromosome"/>
</dbReference>
<dbReference type="EMBL" id="CP074132">
    <property type="protein sequence ID" value="QUX27245.1"/>
    <property type="molecule type" value="Genomic_DNA"/>
</dbReference>
<organism evidence="2 3">
    <name type="scientific">Nocardiopsis akebiae</name>
    <dbReference type="NCBI Taxonomy" id="2831968"/>
    <lineage>
        <taxon>Bacteria</taxon>
        <taxon>Bacillati</taxon>
        <taxon>Actinomycetota</taxon>
        <taxon>Actinomycetes</taxon>
        <taxon>Streptosporangiales</taxon>
        <taxon>Nocardiopsidaceae</taxon>
        <taxon>Nocardiopsis</taxon>
    </lineage>
</organism>
<evidence type="ECO:0000256" key="1">
    <source>
        <dbReference type="SAM" id="MobiDB-lite"/>
    </source>
</evidence>
<feature type="region of interest" description="Disordered" evidence="1">
    <location>
        <begin position="33"/>
        <end position="57"/>
    </location>
</feature>
<gene>
    <name evidence="2" type="ORF">KGD83_18170</name>
</gene>
<reference evidence="3" key="1">
    <citation type="submission" date="2021-05" db="EMBL/GenBank/DDBJ databases">
        <title>Direct Submission.</title>
        <authorList>
            <person name="Li K."/>
            <person name="Gao J."/>
        </authorList>
    </citation>
    <scope>NUCLEOTIDE SEQUENCE [LARGE SCALE GENOMIC DNA]</scope>
    <source>
        <strain evidence="3">HDS12</strain>
    </source>
</reference>
<accession>A0ABX8BYI5</accession>